<proteinExistence type="predicted"/>
<gene>
    <name evidence="1" type="ORF">MYCIT1_LOCUS8989</name>
</gene>
<organism evidence="1 2">
    <name type="scientific">Mycena citricolor</name>
    <dbReference type="NCBI Taxonomy" id="2018698"/>
    <lineage>
        <taxon>Eukaryota</taxon>
        <taxon>Fungi</taxon>
        <taxon>Dikarya</taxon>
        <taxon>Basidiomycota</taxon>
        <taxon>Agaricomycotina</taxon>
        <taxon>Agaricomycetes</taxon>
        <taxon>Agaricomycetidae</taxon>
        <taxon>Agaricales</taxon>
        <taxon>Marasmiineae</taxon>
        <taxon>Mycenaceae</taxon>
        <taxon>Mycena</taxon>
    </lineage>
</organism>
<accession>A0AAD2H0E4</accession>
<protein>
    <submittedName>
        <fullName evidence="1">Uncharacterized protein</fullName>
    </submittedName>
</protein>
<dbReference type="Proteomes" id="UP001295794">
    <property type="component" value="Unassembled WGS sequence"/>
</dbReference>
<evidence type="ECO:0000313" key="2">
    <source>
        <dbReference type="Proteomes" id="UP001295794"/>
    </source>
</evidence>
<comment type="caution">
    <text evidence="1">The sequence shown here is derived from an EMBL/GenBank/DDBJ whole genome shotgun (WGS) entry which is preliminary data.</text>
</comment>
<reference evidence="1" key="1">
    <citation type="submission" date="2023-11" db="EMBL/GenBank/DDBJ databases">
        <authorList>
            <person name="De Vega J J."/>
            <person name="De Vega J J."/>
        </authorList>
    </citation>
    <scope>NUCLEOTIDE SEQUENCE</scope>
</reference>
<evidence type="ECO:0000313" key="1">
    <source>
        <dbReference type="EMBL" id="CAK5266941.1"/>
    </source>
</evidence>
<dbReference type="AlphaFoldDB" id="A0AAD2H0E4"/>
<name>A0AAD2H0E4_9AGAR</name>
<feature type="non-terminal residue" evidence="1">
    <location>
        <position position="1"/>
    </location>
</feature>
<keyword evidence="2" id="KW-1185">Reference proteome</keyword>
<dbReference type="EMBL" id="CAVNYO010000111">
    <property type="protein sequence ID" value="CAK5266941.1"/>
    <property type="molecule type" value="Genomic_DNA"/>
</dbReference>
<sequence length="200" mass="22785">MLTGFAGTKNDMPLEVSLWSAQQPRPAPLDRCQPDPALSPTFIPHPKHHAHMHQVNRRLVHSHRHPFPLCKYPPQIHEIVTDRRCRMLSCIEWLSVTVTGRAISLLSTDFDQELLIECDDEYWAASGPDQFKQPENEPLRITYFAHLIKLMDIQASITRTIYAARAPKKLYGLPLPSSDAKALATFDPYLNGWMSTVPVH</sequence>
<dbReference type="CDD" id="cd12148">
    <property type="entry name" value="fungal_TF_MHR"/>
    <property type="match status" value="1"/>
</dbReference>